<keyword evidence="1" id="KW-0472">Membrane</keyword>
<accession>U1WX77</accession>
<dbReference type="STRING" id="649747.HMPREF0083_04640"/>
<evidence type="ECO:0000313" key="3">
    <source>
        <dbReference type="Proteomes" id="UP000016511"/>
    </source>
</evidence>
<organism evidence="2 3">
    <name type="scientific">Aneurinibacillus aneurinilyticus ATCC 12856</name>
    <dbReference type="NCBI Taxonomy" id="649747"/>
    <lineage>
        <taxon>Bacteria</taxon>
        <taxon>Bacillati</taxon>
        <taxon>Bacillota</taxon>
        <taxon>Bacilli</taxon>
        <taxon>Bacillales</taxon>
        <taxon>Paenibacillaceae</taxon>
        <taxon>Aneurinibacillus group</taxon>
        <taxon>Aneurinibacillus</taxon>
    </lineage>
</organism>
<proteinExistence type="predicted"/>
<evidence type="ECO:0008006" key="4">
    <source>
        <dbReference type="Google" id="ProtNLM"/>
    </source>
</evidence>
<keyword evidence="1" id="KW-0812">Transmembrane</keyword>
<dbReference type="Proteomes" id="UP000016511">
    <property type="component" value="Unassembled WGS sequence"/>
</dbReference>
<evidence type="ECO:0000256" key="1">
    <source>
        <dbReference type="SAM" id="Phobius"/>
    </source>
</evidence>
<dbReference type="AlphaFoldDB" id="U1WX77"/>
<dbReference type="PATRIC" id="fig|649747.3.peg.4181"/>
<feature type="transmembrane region" description="Helical" evidence="1">
    <location>
        <begin position="57"/>
        <end position="75"/>
    </location>
</feature>
<dbReference type="HOGENOM" id="CLU_670220_0_0_9"/>
<sequence>MDLILVHALLFFIEEISFLLFPLILFRFPIRERIFHITGIAFSIVLVSFVVRMFLNNSYSVFVLVIFVLLILYFYTRNYITAIVITATGYILHTTITALMVGTLMLISKQSVSTVVATPLYQFVIPGMTSVIMLLCSLIVYRKNWQLNIPSGKTPLGKQTQNLMAAFSVAGLVMMCQTITVFFVPDDKTYIYPVLFLGIIGLFLMFFLILRNVKIMQRQEKLEEEKMVLENLRSHSDEIISITKDFRSQMETIRQLTMFQSKESILVYLEHLLEERTFIQSSIEIHEPILQAFLQKERHIMQSFGIALLIKCEGHYYTPASISAYQLIRILKELLNSTVDALKQEDVKTLILSIKSTSEEISFEVHCDMLYEPLLSPNIGTYGGKTSISRNETIKHTKVTITFPRY</sequence>
<feature type="transmembrane region" description="Helical" evidence="1">
    <location>
        <begin position="33"/>
        <end position="51"/>
    </location>
</feature>
<feature type="transmembrane region" description="Helical" evidence="1">
    <location>
        <begin position="190"/>
        <end position="210"/>
    </location>
</feature>
<feature type="transmembrane region" description="Helical" evidence="1">
    <location>
        <begin position="120"/>
        <end position="141"/>
    </location>
</feature>
<gene>
    <name evidence="2" type="ORF">HMPREF0083_04640</name>
</gene>
<name>U1WX77_ANEAE</name>
<comment type="caution">
    <text evidence="2">The sequence shown here is derived from an EMBL/GenBank/DDBJ whole genome shotgun (WGS) entry which is preliminary data.</text>
</comment>
<keyword evidence="3" id="KW-1185">Reference proteome</keyword>
<reference evidence="2 3" key="1">
    <citation type="submission" date="2013-08" db="EMBL/GenBank/DDBJ databases">
        <authorList>
            <person name="Weinstock G."/>
            <person name="Sodergren E."/>
            <person name="Wylie T."/>
            <person name="Fulton L."/>
            <person name="Fulton R."/>
            <person name="Fronick C."/>
            <person name="O'Laughlin M."/>
            <person name="Godfrey J."/>
            <person name="Miner T."/>
            <person name="Herter B."/>
            <person name="Appelbaum E."/>
            <person name="Cordes M."/>
            <person name="Lek S."/>
            <person name="Wollam A."/>
            <person name="Pepin K.H."/>
            <person name="Palsikar V.B."/>
            <person name="Mitreva M."/>
            <person name="Wilson R.K."/>
        </authorList>
    </citation>
    <scope>NUCLEOTIDE SEQUENCE [LARGE SCALE GENOMIC DNA]</scope>
    <source>
        <strain evidence="2 3">ATCC 12856</strain>
    </source>
</reference>
<evidence type="ECO:0000313" key="2">
    <source>
        <dbReference type="EMBL" id="ERI07265.1"/>
    </source>
</evidence>
<feature type="transmembrane region" description="Helical" evidence="1">
    <location>
        <begin position="82"/>
        <end position="108"/>
    </location>
</feature>
<feature type="transmembrane region" description="Helical" evidence="1">
    <location>
        <begin position="6"/>
        <end position="26"/>
    </location>
</feature>
<dbReference type="EMBL" id="AWSJ01000285">
    <property type="protein sequence ID" value="ERI07265.1"/>
    <property type="molecule type" value="Genomic_DNA"/>
</dbReference>
<keyword evidence="1" id="KW-1133">Transmembrane helix</keyword>
<feature type="transmembrane region" description="Helical" evidence="1">
    <location>
        <begin position="162"/>
        <end position="184"/>
    </location>
</feature>
<protein>
    <recommendedName>
        <fullName evidence="4">Sensor histidine kinase NatK C-terminal domain-containing protein</fullName>
    </recommendedName>
</protein>